<reference evidence="1" key="1">
    <citation type="submission" date="2023-07" db="EMBL/GenBank/DDBJ databases">
        <title>A chromosome-level genome assembly of Lolium multiflorum.</title>
        <authorList>
            <person name="Chen Y."/>
            <person name="Copetti D."/>
            <person name="Kolliker R."/>
            <person name="Studer B."/>
        </authorList>
    </citation>
    <scope>NUCLEOTIDE SEQUENCE</scope>
    <source>
        <strain evidence="1">02402/16</strain>
        <tissue evidence="1">Leaf</tissue>
    </source>
</reference>
<gene>
    <name evidence="1" type="ORF">QYE76_051069</name>
</gene>
<name>A0AAD8SSP6_LOLMU</name>
<sequence>MSSSSHAMAPPVLSAVTAPAETIVVDNDAGRSEVVNPEYATWYVCHQTVLSGFFSTVMEEVLAHIMNASTARVAWLILKRMFSSRSRARVIQIRSQLTSVKKGVLVADNFPSMKTLTDTLAAIVQPLSEDEIISYVIAGLGPNYDSLVTSLSVKDDLTLDEVAVAAKGDTAATPEDAAAAMVAVAVDKANKARTLEGVAAAMVAVATAARDVAAEAAMAAHHARCARSATM</sequence>
<protein>
    <submittedName>
        <fullName evidence="1">Uncharacterized protein</fullName>
    </submittedName>
</protein>
<evidence type="ECO:0000313" key="1">
    <source>
        <dbReference type="EMBL" id="KAK1662910.1"/>
    </source>
</evidence>
<dbReference type="AlphaFoldDB" id="A0AAD8SSP6"/>
<evidence type="ECO:0000313" key="2">
    <source>
        <dbReference type="Proteomes" id="UP001231189"/>
    </source>
</evidence>
<dbReference type="PANTHER" id="PTHR47481:SF31">
    <property type="entry name" value="OS01G0873500 PROTEIN"/>
    <property type="match status" value="1"/>
</dbReference>
<keyword evidence="2" id="KW-1185">Reference proteome</keyword>
<dbReference type="Proteomes" id="UP001231189">
    <property type="component" value="Unassembled WGS sequence"/>
</dbReference>
<organism evidence="1 2">
    <name type="scientific">Lolium multiflorum</name>
    <name type="common">Italian ryegrass</name>
    <name type="synonym">Lolium perenne subsp. multiflorum</name>
    <dbReference type="NCBI Taxonomy" id="4521"/>
    <lineage>
        <taxon>Eukaryota</taxon>
        <taxon>Viridiplantae</taxon>
        <taxon>Streptophyta</taxon>
        <taxon>Embryophyta</taxon>
        <taxon>Tracheophyta</taxon>
        <taxon>Spermatophyta</taxon>
        <taxon>Magnoliopsida</taxon>
        <taxon>Liliopsida</taxon>
        <taxon>Poales</taxon>
        <taxon>Poaceae</taxon>
        <taxon>BOP clade</taxon>
        <taxon>Pooideae</taxon>
        <taxon>Poodae</taxon>
        <taxon>Poeae</taxon>
        <taxon>Poeae Chloroplast Group 2 (Poeae type)</taxon>
        <taxon>Loliodinae</taxon>
        <taxon>Loliinae</taxon>
        <taxon>Lolium</taxon>
    </lineage>
</organism>
<dbReference type="PANTHER" id="PTHR47481">
    <property type="match status" value="1"/>
</dbReference>
<comment type="caution">
    <text evidence="1">The sequence shown here is derived from an EMBL/GenBank/DDBJ whole genome shotgun (WGS) entry which is preliminary data.</text>
</comment>
<accession>A0AAD8SSP6</accession>
<proteinExistence type="predicted"/>
<dbReference type="EMBL" id="JAUUTY010000003">
    <property type="protein sequence ID" value="KAK1662910.1"/>
    <property type="molecule type" value="Genomic_DNA"/>
</dbReference>
<dbReference type="Pfam" id="PF14223">
    <property type="entry name" value="Retrotran_gag_2"/>
    <property type="match status" value="1"/>
</dbReference>